<feature type="transmembrane region" description="Helical" evidence="6">
    <location>
        <begin position="574"/>
        <end position="593"/>
    </location>
</feature>
<dbReference type="Proteomes" id="UP000186102">
    <property type="component" value="Unassembled WGS sequence"/>
</dbReference>
<feature type="transmembrane region" description="Helical" evidence="6">
    <location>
        <begin position="395"/>
        <end position="416"/>
    </location>
</feature>
<dbReference type="GO" id="GO:0015093">
    <property type="term" value="F:ferrous iron transmembrane transporter activity"/>
    <property type="evidence" value="ECO:0007669"/>
    <property type="project" value="TreeGrafter"/>
</dbReference>
<feature type="transmembrane region" description="Helical" evidence="6">
    <location>
        <begin position="174"/>
        <end position="195"/>
    </location>
</feature>
<feature type="transmembrane region" description="Helical" evidence="6">
    <location>
        <begin position="340"/>
        <end position="364"/>
    </location>
</feature>
<dbReference type="InterPro" id="IPR004923">
    <property type="entry name" value="FTR1/Fip1/EfeU"/>
</dbReference>
<feature type="transmembrane region" description="Helical" evidence="6">
    <location>
        <begin position="142"/>
        <end position="162"/>
    </location>
</feature>
<feature type="transmembrane region" description="Helical" evidence="6">
    <location>
        <begin position="237"/>
        <end position="255"/>
    </location>
</feature>
<evidence type="ECO:0000259" key="7">
    <source>
        <dbReference type="Pfam" id="PF12801"/>
    </source>
</evidence>
<dbReference type="RefSeq" id="WP_075365504.1">
    <property type="nucleotide sequence ID" value="NZ_MLBF01000023.1"/>
</dbReference>
<evidence type="ECO:0000256" key="1">
    <source>
        <dbReference type="ARBA" id="ARBA00004141"/>
    </source>
</evidence>
<dbReference type="Pfam" id="PF03239">
    <property type="entry name" value="FTR1"/>
    <property type="match status" value="1"/>
</dbReference>
<accession>A0A1Q8QTI7</accession>
<keyword evidence="3 6" id="KW-0812">Transmembrane</keyword>
<feature type="transmembrane region" description="Helical" evidence="6">
    <location>
        <begin position="63"/>
        <end position="84"/>
    </location>
</feature>
<keyword evidence="5 6" id="KW-0472">Membrane</keyword>
<evidence type="ECO:0000313" key="8">
    <source>
        <dbReference type="EMBL" id="OLN30622.1"/>
    </source>
</evidence>
<evidence type="ECO:0000256" key="4">
    <source>
        <dbReference type="ARBA" id="ARBA00022989"/>
    </source>
</evidence>
<feature type="transmembrane region" description="Helical" evidence="6">
    <location>
        <begin position="659"/>
        <end position="687"/>
    </location>
</feature>
<organism evidence="8 9">
    <name type="scientific">Desulfosporosinus metallidurans</name>
    <dbReference type="NCBI Taxonomy" id="1888891"/>
    <lineage>
        <taxon>Bacteria</taxon>
        <taxon>Bacillati</taxon>
        <taxon>Bacillota</taxon>
        <taxon>Clostridia</taxon>
        <taxon>Eubacteriales</taxon>
        <taxon>Desulfitobacteriaceae</taxon>
        <taxon>Desulfosporosinus</taxon>
    </lineage>
</organism>
<dbReference type="OrthoDB" id="8215804at2"/>
<feature type="domain" description="4Fe-4S ferredoxin-type" evidence="7">
    <location>
        <begin position="428"/>
        <end position="457"/>
    </location>
</feature>
<keyword evidence="9" id="KW-1185">Reference proteome</keyword>
<feature type="transmembrane region" description="Helical" evidence="6">
    <location>
        <begin position="6"/>
        <end position="26"/>
    </location>
</feature>
<reference evidence="8 9" key="1">
    <citation type="submission" date="2016-09" db="EMBL/GenBank/DDBJ databases">
        <title>Complete genome of Desulfosporosinus sp. OL.</title>
        <authorList>
            <person name="Mardanov A."/>
            <person name="Beletsky A."/>
            <person name="Panova A."/>
            <person name="Karnachuk O."/>
            <person name="Ravin N."/>
        </authorList>
    </citation>
    <scope>NUCLEOTIDE SEQUENCE [LARGE SCALE GENOMIC DNA]</scope>
    <source>
        <strain evidence="8 9">OL</strain>
    </source>
</reference>
<comment type="caution">
    <text evidence="8">The sequence shown here is derived from an EMBL/GenBank/DDBJ whole genome shotgun (WGS) entry which is preliminary data.</text>
</comment>
<feature type="transmembrane region" description="Helical" evidence="6">
    <location>
        <begin position="104"/>
        <end position="122"/>
    </location>
</feature>
<feature type="transmembrane region" description="Helical" evidence="6">
    <location>
        <begin position="599"/>
        <end position="620"/>
    </location>
</feature>
<dbReference type="Pfam" id="PF12801">
    <property type="entry name" value="Fer4_5"/>
    <property type="match status" value="2"/>
</dbReference>
<feature type="transmembrane region" description="Helical" evidence="6">
    <location>
        <begin position="296"/>
        <end position="316"/>
    </location>
</feature>
<gene>
    <name evidence="8" type="ORF">DSOL_2964</name>
</gene>
<keyword evidence="4 6" id="KW-1133">Transmembrane helix</keyword>
<protein>
    <submittedName>
        <fullName evidence="8">Ferrous iron transport permease EfeU</fullName>
    </submittedName>
</protein>
<dbReference type="EMBL" id="MLBF01000023">
    <property type="protein sequence ID" value="OLN30622.1"/>
    <property type="molecule type" value="Genomic_DNA"/>
</dbReference>
<evidence type="ECO:0000256" key="5">
    <source>
        <dbReference type="ARBA" id="ARBA00023136"/>
    </source>
</evidence>
<dbReference type="AlphaFoldDB" id="A0A1Q8QTI7"/>
<dbReference type="PANTHER" id="PTHR31632:SF2">
    <property type="entry name" value="PLASMA MEMBRANE IRON PERMEASE"/>
    <property type="match status" value="1"/>
</dbReference>
<comment type="subcellular location">
    <subcellularLocation>
        <location evidence="1">Membrane</location>
        <topology evidence="1">Multi-pass membrane protein</topology>
    </subcellularLocation>
</comment>
<comment type="similarity">
    <text evidence="2">Belongs to the oxidase-dependent Fe transporter (OFeT) (TC 9.A.10.1) family.</text>
</comment>
<sequence>MITALVLTLREAVEAVLIIGILISLVNKTRPKYGASMVYGGAIVAVLVSVAVAQIFGEAYKTFGTSVEGISGLLAVALLTYMVFWMGEQAKDLQHQLREKAGSALSSGQSWSLGILAFLSVLREGIETVLFLVSTADTTPLAQVITGAALGILMALLLAALLFRGLLRVNLHKFFTWTAYLLIAFGSGILGKATADLQAAGWLPGTISAWDTSRIVSESSPIGALLSGVLGYSSSPTLLQVFVYLGYLITALYLFRASGQQETSTISEYGHPFRAIGADYNHPVYRLLRSRWIPKLPMLLLTFVFVALLVIALWKIPVGPFSGQGDLQWGWFRAKAENNLFIFLVWVIWLPLISISAVILGRFWCGNLCPLRLLTEGASKIGEWLRGRPSSSTPYLRAGWILPSTFVLITILVRVFDFQSEARYGAYLFLGIVFAALIIGLFFRKGTWCRYVCPIGGWLARIARLSVLGVRPRTSACETCVERTCLQGRALTVPSDVSQEVAATAMGGIPLAPVVRAERCPVFLAPNRLESSQHCLQCWNCVKNCPKERSGMRVGLRFPGAELFKPYAPDLGEAVYISALLGMYMAVTMQGIVWPQNPFLLTLALFMGLSAVVYAGLSYLVSALARISWREVVTTIGYSFLPMEWATAIITMGDDSLEFFNIVVPASAILLGIGFIWSLVLGTSILLHRAPSKKRAIMGLLPVFVALFLLLLFWSIRFLSGQVIDLT</sequence>
<dbReference type="GO" id="GO:0033573">
    <property type="term" value="C:high-affinity iron permease complex"/>
    <property type="evidence" value="ECO:0007669"/>
    <property type="project" value="InterPro"/>
</dbReference>
<evidence type="ECO:0000313" key="9">
    <source>
        <dbReference type="Proteomes" id="UP000186102"/>
    </source>
</evidence>
<feature type="transmembrane region" description="Helical" evidence="6">
    <location>
        <begin position="422"/>
        <end position="443"/>
    </location>
</feature>
<proteinExistence type="inferred from homology"/>
<dbReference type="InterPro" id="IPR017896">
    <property type="entry name" value="4Fe4S_Fe-S-bd"/>
</dbReference>
<feature type="transmembrane region" description="Helical" evidence="6">
    <location>
        <begin position="38"/>
        <end position="57"/>
    </location>
</feature>
<feature type="transmembrane region" description="Helical" evidence="6">
    <location>
        <begin position="699"/>
        <end position="719"/>
    </location>
</feature>
<evidence type="ECO:0000256" key="6">
    <source>
        <dbReference type="SAM" id="Phobius"/>
    </source>
</evidence>
<evidence type="ECO:0000256" key="3">
    <source>
        <dbReference type="ARBA" id="ARBA00022692"/>
    </source>
</evidence>
<evidence type="ECO:0000256" key="2">
    <source>
        <dbReference type="ARBA" id="ARBA00008333"/>
    </source>
</evidence>
<name>A0A1Q8QTI7_9FIRM</name>
<dbReference type="STRING" id="1888891.DSOL_2964"/>
<dbReference type="PANTHER" id="PTHR31632">
    <property type="entry name" value="IRON TRANSPORTER FTH1"/>
    <property type="match status" value="1"/>
</dbReference>
<feature type="domain" description="4Fe-4S ferredoxin-type" evidence="7">
    <location>
        <begin position="344"/>
        <end position="389"/>
    </location>
</feature>